<comment type="caution">
    <text evidence="2">The sequence shown here is derived from an EMBL/GenBank/DDBJ whole genome shotgun (WGS) entry which is preliminary data.</text>
</comment>
<feature type="transmembrane region" description="Helical" evidence="1">
    <location>
        <begin position="167"/>
        <end position="187"/>
    </location>
</feature>
<evidence type="ECO:0000313" key="3">
    <source>
        <dbReference type="Proteomes" id="UP001596266"/>
    </source>
</evidence>
<feature type="transmembrane region" description="Helical" evidence="1">
    <location>
        <begin position="96"/>
        <end position="118"/>
    </location>
</feature>
<evidence type="ECO:0008006" key="4">
    <source>
        <dbReference type="Google" id="ProtNLM"/>
    </source>
</evidence>
<gene>
    <name evidence="2" type="ORF">ACFP57_09690</name>
</gene>
<name>A0ABW1X385_9ACTN</name>
<keyword evidence="3" id="KW-1185">Reference proteome</keyword>
<accession>A0ABW1X385</accession>
<feature type="transmembrane region" description="Helical" evidence="1">
    <location>
        <begin position="18"/>
        <end position="38"/>
    </location>
</feature>
<feature type="transmembrane region" description="Helical" evidence="1">
    <location>
        <begin position="50"/>
        <end position="69"/>
    </location>
</feature>
<dbReference type="RefSeq" id="WP_343886493.1">
    <property type="nucleotide sequence ID" value="NZ_BAAAKI010000016.1"/>
</dbReference>
<proteinExistence type="predicted"/>
<evidence type="ECO:0000313" key="2">
    <source>
        <dbReference type="EMBL" id="MFC6397249.1"/>
    </source>
</evidence>
<sequence>MINALNAERIKFLTTRGWIFGTFAFVALAFLLPVANAMTGNDPVRADGSYGGVLGFAMIAAMVVGATLVTQEYRYRMVLVSHQAAPKRWQPLASKAVLAAIYGAVMSALMTVVVALVVNLMVASNRRADFDPAAQAGTIATTALTVALMCVFAVGLGALVRSTSAAVALVVLWQTPIELVLGMLPGIGKQLQPYLLFNNTMVVAVGQTPGGVQLHWGQAGALLYLAALAAVAMVLGLWRTHRPVAD</sequence>
<reference evidence="3" key="1">
    <citation type="journal article" date="2019" name="Int. J. Syst. Evol. Microbiol.">
        <title>The Global Catalogue of Microorganisms (GCM) 10K type strain sequencing project: providing services to taxonomists for standard genome sequencing and annotation.</title>
        <authorList>
            <consortium name="The Broad Institute Genomics Platform"/>
            <consortium name="The Broad Institute Genome Sequencing Center for Infectious Disease"/>
            <person name="Wu L."/>
            <person name="Ma J."/>
        </authorList>
    </citation>
    <scope>NUCLEOTIDE SEQUENCE [LARGE SCALE GENOMIC DNA]</scope>
    <source>
        <strain evidence="3">CGMCC 1.15277</strain>
    </source>
</reference>
<keyword evidence="1" id="KW-1133">Transmembrane helix</keyword>
<dbReference type="Proteomes" id="UP001596266">
    <property type="component" value="Unassembled WGS sequence"/>
</dbReference>
<feature type="transmembrane region" description="Helical" evidence="1">
    <location>
        <begin position="138"/>
        <end position="160"/>
    </location>
</feature>
<dbReference type="EMBL" id="JBHSUA010000019">
    <property type="protein sequence ID" value="MFC6397249.1"/>
    <property type="molecule type" value="Genomic_DNA"/>
</dbReference>
<protein>
    <recommendedName>
        <fullName evidence="4">ABC transporter permease</fullName>
    </recommendedName>
</protein>
<evidence type="ECO:0000256" key="1">
    <source>
        <dbReference type="SAM" id="Phobius"/>
    </source>
</evidence>
<feature type="transmembrane region" description="Helical" evidence="1">
    <location>
        <begin position="221"/>
        <end position="238"/>
    </location>
</feature>
<keyword evidence="1" id="KW-0812">Transmembrane</keyword>
<organism evidence="2 3">
    <name type="scientific">Luteococcus sanguinis</name>
    <dbReference type="NCBI Taxonomy" id="174038"/>
    <lineage>
        <taxon>Bacteria</taxon>
        <taxon>Bacillati</taxon>
        <taxon>Actinomycetota</taxon>
        <taxon>Actinomycetes</taxon>
        <taxon>Propionibacteriales</taxon>
        <taxon>Propionibacteriaceae</taxon>
        <taxon>Luteococcus</taxon>
    </lineage>
</organism>
<keyword evidence="1" id="KW-0472">Membrane</keyword>